<dbReference type="NCBIfam" id="TIGR01164">
    <property type="entry name" value="rplP_bact"/>
    <property type="match status" value="1"/>
</dbReference>
<dbReference type="InterPro" id="IPR016180">
    <property type="entry name" value="Ribosomal_uL16_dom"/>
</dbReference>
<dbReference type="Gene3D" id="3.90.1170.10">
    <property type="entry name" value="Ribosomal protein L10e/L16"/>
    <property type="match status" value="1"/>
</dbReference>
<protein>
    <submittedName>
        <fullName evidence="4">Uncharacterized protein</fullName>
    </submittedName>
</protein>
<evidence type="ECO:0000256" key="1">
    <source>
        <dbReference type="ARBA" id="ARBA00008931"/>
    </source>
</evidence>
<dbReference type="HAMAP" id="MF_01342">
    <property type="entry name" value="Ribosomal_uL16"/>
    <property type="match status" value="1"/>
</dbReference>
<dbReference type="PRINTS" id="PR00060">
    <property type="entry name" value="RIBOSOMALL16"/>
</dbReference>
<comment type="similarity">
    <text evidence="1">Belongs to the universal ribosomal protein uL16 family.</text>
</comment>
<dbReference type="GO" id="GO:0003735">
    <property type="term" value="F:structural constituent of ribosome"/>
    <property type="evidence" value="ECO:0007669"/>
    <property type="project" value="InterPro"/>
</dbReference>
<dbReference type="PANTHER" id="PTHR12220:SF13">
    <property type="entry name" value="LARGE RIBOSOMAL SUBUNIT PROTEIN UL16M"/>
    <property type="match status" value="1"/>
</dbReference>
<accession>A0A381QZ18</accession>
<dbReference type="PANTHER" id="PTHR12220">
    <property type="entry name" value="50S/60S RIBOSOMAL PROTEIN L16"/>
    <property type="match status" value="1"/>
</dbReference>
<name>A0A381QZ18_9ZZZZ</name>
<dbReference type="InterPro" id="IPR047873">
    <property type="entry name" value="Ribosomal_uL16"/>
</dbReference>
<dbReference type="GO" id="GO:0006412">
    <property type="term" value="P:translation"/>
    <property type="evidence" value="ECO:0007669"/>
    <property type="project" value="InterPro"/>
</dbReference>
<dbReference type="GO" id="GO:0022625">
    <property type="term" value="C:cytosolic large ribosomal subunit"/>
    <property type="evidence" value="ECO:0007669"/>
    <property type="project" value="TreeGrafter"/>
</dbReference>
<keyword evidence="3" id="KW-0687">Ribonucleoprotein</keyword>
<proteinExistence type="inferred from homology"/>
<evidence type="ECO:0000313" key="4">
    <source>
        <dbReference type="EMBL" id="SUZ84695.1"/>
    </source>
</evidence>
<gene>
    <name evidence="4" type="ORF">METZ01_LOCUS37549</name>
</gene>
<dbReference type="EMBL" id="UINC01001603">
    <property type="protein sequence ID" value="SUZ84695.1"/>
    <property type="molecule type" value="Genomic_DNA"/>
</dbReference>
<keyword evidence="2" id="KW-0689">Ribosomal protein</keyword>
<dbReference type="CDD" id="cd01433">
    <property type="entry name" value="Ribosomal_L16_L10e"/>
    <property type="match status" value="1"/>
</dbReference>
<evidence type="ECO:0000256" key="3">
    <source>
        <dbReference type="ARBA" id="ARBA00023274"/>
    </source>
</evidence>
<dbReference type="InterPro" id="IPR000114">
    <property type="entry name" value="Ribosomal_uL16_bact-type"/>
</dbReference>
<dbReference type="FunFam" id="3.90.1170.10:FF:000001">
    <property type="entry name" value="50S ribosomal protein L16"/>
    <property type="match status" value="1"/>
</dbReference>
<dbReference type="PROSITE" id="PS00701">
    <property type="entry name" value="RIBOSOMAL_L16_2"/>
    <property type="match status" value="1"/>
</dbReference>
<dbReference type="InterPro" id="IPR020798">
    <property type="entry name" value="Ribosomal_uL16_CS"/>
</dbReference>
<dbReference type="AlphaFoldDB" id="A0A381QZ18"/>
<dbReference type="InterPro" id="IPR036920">
    <property type="entry name" value="Ribosomal_uL16_sf"/>
</dbReference>
<evidence type="ECO:0000256" key="2">
    <source>
        <dbReference type="ARBA" id="ARBA00022980"/>
    </source>
</evidence>
<reference evidence="4" key="1">
    <citation type="submission" date="2018-05" db="EMBL/GenBank/DDBJ databases">
        <authorList>
            <person name="Lanie J.A."/>
            <person name="Ng W.-L."/>
            <person name="Kazmierczak K.M."/>
            <person name="Andrzejewski T.M."/>
            <person name="Davidsen T.M."/>
            <person name="Wayne K.J."/>
            <person name="Tettelin H."/>
            <person name="Glass J.I."/>
            <person name="Rusch D."/>
            <person name="Podicherti R."/>
            <person name="Tsui H.-C.T."/>
            <person name="Winkler M.E."/>
        </authorList>
    </citation>
    <scope>NUCLEOTIDE SEQUENCE</scope>
</reference>
<organism evidence="4">
    <name type="scientific">marine metagenome</name>
    <dbReference type="NCBI Taxonomy" id="408172"/>
    <lineage>
        <taxon>unclassified sequences</taxon>
        <taxon>metagenomes</taxon>
        <taxon>ecological metagenomes</taxon>
    </lineage>
</organism>
<dbReference type="GO" id="GO:0019843">
    <property type="term" value="F:rRNA binding"/>
    <property type="evidence" value="ECO:0007669"/>
    <property type="project" value="InterPro"/>
</dbReference>
<sequence length="137" mass="15739">MLEPKKSKYRRHHRGHRRGIATRGNYVAFGSFGLKAVEPGWITARQIESARITISRMVRNIGKMWIRIFPDKPITKKPAETRMGKGKGPPEYWVANVKPGRVLFEVEGISKEEAEEAFRSAAHKLPIKTRMVLRRGF</sequence>
<dbReference type="Pfam" id="PF00252">
    <property type="entry name" value="Ribosomal_L16"/>
    <property type="match status" value="1"/>
</dbReference>
<dbReference type="SUPFAM" id="SSF54686">
    <property type="entry name" value="Ribosomal protein L16p/L10e"/>
    <property type="match status" value="1"/>
</dbReference>